<proteinExistence type="predicted"/>
<dbReference type="Proteomes" id="UP000509478">
    <property type="component" value="Chromosome"/>
</dbReference>
<dbReference type="KEGG" id="nue:C5F50_02205"/>
<dbReference type="GeneID" id="56066837"/>
<dbReference type="AlphaFoldDB" id="A0A7D5RCK5"/>
<feature type="compositionally biased region" description="Polar residues" evidence="1">
    <location>
        <begin position="42"/>
        <end position="52"/>
    </location>
</feature>
<dbReference type="RefSeq" id="WP_179372083.1">
    <property type="nucleotide sequence ID" value="NZ_CP026995.1"/>
</dbReference>
<evidence type="ECO:0000256" key="1">
    <source>
        <dbReference type="SAM" id="MobiDB-lite"/>
    </source>
</evidence>
<reference evidence="2 3" key="1">
    <citation type="submission" date="2018-02" db="EMBL/GenBank/DDBJ databases">
        <title>Complete genome of Nitrosopumilus ureaphilus PS0.</title>
        <authorList>
            <person name="Qin W."/>
            <person name="Zheng Y."/>
            <person name="Stahl D.A."/>
        </authorList>
    </citation>
    <scope>NUCLEOTIDE SEQUENCE [LARGE SCALE GENOMIC DNA]</scope>
    <source>
        <strain evidence="2 3">PS0</strain>
    </source>
</reference>
<feature type="region of interest" description="Disordered" evidence="1">
    <location>
        <begin position="42"/>
        <end position="102"/>
    </location>
</feature>
<keyword evidence="3" id="KW-1185">Reference proteome</keyword>
<feature type="compositionally biased region" description="Basic and acidic residues" evidence="1">
    <location>
        <begin position="74"/>
        <end position="91"/>
    </location>
</feature>
<gene>
    <name evidence="2" type="ORF">C5F50_02205</name>
</gene>
<evidence type="ECO:0000313" key="3">
    <source>
        <dbReference type="Proteomes" id="UP000509478"/>
    </source>
</evidence>
<protein>
    <submittedName>
        <fullName evidence="2">Uncharacterized protein</fullName>
    </submittedName>
</protein>
<evidence type="ECO:0000313" key="2">
    <source>
        <dbReference type="EMBL" id="QLH06021.1"/>
    </source>
</evidence>
<sequence>MKDSDTPVRDGLRDLRARANKRFGNIFIDRSNYIQQSIEKNMTNSSQISSKKINPFNEINKLDMPTKQENTTENSEHQNFDSDKFKLKSTEEQDPNISETEK</sequence>
<organism evidence="2 3">
    <name type="scientific">Nitrosopumilus ureiphilus</name>
    <dbReference type="NCBI Taxonomy" id="1470067"/>
    <lineage>
        <taxon>Archaea</taxon>
        <taxon>Nitrososphaerota</taxon>
        <taxon>Nitrososphaeria</taxon>
        <taxon>Nitrosopumilales</taxon>
        <taxon>Nitrosopumilaceae</taxon>
        <taxon>Nitrosopumilus</taxon>
    </lineage>
</organism>
<accession>A0A7D5RCK5</accession>
<name>A0A7D5RCK5_9ARCH</name>
<dbReference type="EMBL" id="CP026995">
    <property type="protein sequence ID" value="QLH06021.1"/>
    <property type="molecule type" value="Genomic_DNA"/>
</dbReference>